<proteinExistence type="predicted"/>
<organism evidence="1 2">
    <name type="scientific">Tanacetum coccineum</name>
    <dbReference type="NCBI Taxonomy" id="301880"/>
    <lineage>
        <taxon>Eukaryota</taxon>
        <taxon>Viridiplantae</taxon>
        <taxon>Streptophyta</taxon>
        <taxon>Embryophyta</taxon>
        <taxon>Tracheophyta</taxon>
        <taxon>Spermatophyta</taxon>
        <taxon>Magnoliopsida</taxon>
        <taxon>eudicotyledons</taxon>
        <taxon>Gunneridae</taxon>
        <taxon>Pentapetalae</taxon>
        <taxon>asterids</taxon>
        <taxon>campanulids</taxon>
        <taxon>Asterales</taxon>
        <taxon>Asteraceae</taxon>
        <taxon>Asteroideae</taxon>
        <taxon>Anthemideae</taxon>
        <taxon>Anthemidinae</taxon>
        <taxon>Tanacetum</taxon>
    </lineage>
</organism>
<comment type="caution">
    <text evidence="1">The sequence shown here is derived from an EMBL/GenBank/DDBJ whole genome shotgun (WGS) entry which is preliminary data.</text>
</comment>
<name>A0ABQ4XN93_9ASTR</name>
<reference evidence="1" key="1">
    <citation type="journal article" date="2022" name="Int. J. Mol. Sci.">
        <title>Draft Genome of Tanacetum Coccineum: Genomic Comparison of Closely Related Tanacetum-Family Plants.</title>
        <authorList>
            <person name="Yamashiro T."/>
            <person name="Shiraishi A."/>
            <person name="Nakayama K."/>
            <person name="Satake H."/>
        </authorList>
    </citation>
    <scope>NUCLEOTIDE SEQUENCE</scope>
</reference>
<evidence type="ECO:0000313" key="1">
    <source>
        <dbReference type="EMBL" id="GJS66765.1"/>
    </source>
</evidence>
<sequence length="112" mass="12542">MRFIPGNMLRISRVRNYKPAGHFYKSCPKPVASKDKEVHMEVETYNVRIDDKTLDIAGVGDFDEGNQMGTNWGHATWLDTRGLLDIIDVKKGMKILSLSEGLASLDFTKAGL</sequence>
<accession>A0ABQ4XN93</accession>
<dbReference type="EMBL" id="BQNB010009672">
    <property type="protein sequence ID" value="GJS66765.1"/>
    <property type="molecule type" value="Genomic_DNA"/>
</dbReference>
<protein>
    <submittedName>
        <fullName evidence="1">Uncharacterized protein</fullName>
    </submittedName>
</protein>
<evidence type="ECO:0000313" key="2">
    <source>
        <dbReference type="Proteomes" id="UP001151760"/>
    </source>
</evidence>
<reference evidence="1" key="2">
    <citation type="submission" date="2022-01" db="EMBL/GenBank/DDBJ databases">
        <authorList>
            <person name="Yamashiro T."/>
            <person name="Shiraishi A."/>
            <person name="Satake H."/>
            <person name="Nakayama K."/>
        </authorList>
    </citation>
    <scope>NUCLEOTIDE SEQUENCE</scope>
</reference>
<gene>
    <name evidence="1" type="ORF">Tco_0681329</name>
</gene>
<dbReference type="Proteomes" id="UP001151760">
    <property type="component" value="Unassembled WGS sequence"/>
</dbReference>
<keyword evidence="2" id="KW-1185">Reference proteome</keyword>